<keyword evidence="2" id="KW-0732">Signal</keyword>
<feature type="compositionally biased region" description="Basic and acidic residues" evidence="1">
    <location>
        <begin position="46"/>
        <end position="58"/>
    </location>
</feature>
<dbReference type="AlphaFoldDB" id="A0A2P1PQ28"/>
<feature type="signal peptide" evidence="2">
    <location>
        <begin position="1"/>
        <end position="23"/>
    </location>
</feature>
<evidence type="ECO:0000313" key="4">
    <source>
        <dbReference type="Proteomes" id="UP000241074"/>
    </source>
</evidence>
<accession>A0A2P1PQ28</accession>
<evidence type="ECO:0008006" key="5">
    <source>
        <dbReference type="Google" id="ProtNLM"/>
    </source>
</evidence>
<keyword evidence="4" id="KW-1185">Reference proteome</keyword>
<feature type="region of interest" description="Disordered" evidence="1">
    <location>
        <begin position="43"/>
        <end position="200"/>
    </location>
</feature>
<evidence type="ECO:0000256" key="2">
    <source>
        <dbReference type="SAM" id="SignalP"/>
    </source>
</evidence>
<reference evidence="3 4" key="2">
    <citation type="submission" date="2018-03" db="EMBL/GenBank/DDBJ databases">
        <authorList>
            <person name="Keele B.F."/>
        </authorList>
    </citation>
    <scope>NUCLEOTIDE SEQUENCE [LARGE SCALE GENOMIC DNA]</scope>
    <source>
        <strain evidence="3 4">D13</strain>
    </source>
</reference>
<dbReference type="EMBL" id="CP027860">
    <property type="protein sequence ID" value="AVP96945.1"/>
    <property type="molecule type" value="Genomic_DNA"/>
</dbReference>
<gene>
    <name evidence="3" type="ORF">C7S18_06915</name>
</gene>
<protein>
    <recommendedName>
        <fullName evidence="5">DUF4124 domain-containing protein</fullName>
    </recommendedName>
</protein>
<feature type="chain" id="PRO_5015106264" description="DUF4124 domain-containing protein" evidence="2">
    <location>
        <begin position="24"/>
        <end position="218"/>
    </location>
</feature>
<evidence type="ECO:0000256" key="1">
    <source>
        <dbReference type="SAM" id="MobiDB-lite"/>
    </source>
</evidence>
<name>A0A2P1PQ28_9GAMM</name>
<feature type="compositionally biased region" description="Basic and acidic residues" evidence="1">
    <location>
        <begin position="186"/>
        <end position="200"/>
    </location>
</feature>
<dbReference type="Proteomes" id="UP000241074">
    <property type="component" value="Chromosome"/>
</dbReference>
<dbReference type="RefSeq" id="WP_106890870.1">
    <property type="nucleotide sequence ID" value="NZ_CP027860.1"/>
</dbReference>
<organism evidence="3 4">
    <name type="scientific">Ahniella affigens</name>
    <dbReference type="NCBI Taxonomy" id="2021234"/>
    <lineage>
        <taxon>Bacteria</taxon>
        <taxon>Pseudomonadati</taxon>
        <taxon>Pseudomonadota</taxon>
        <taxon>Gammaproteobacteria</taxon>
        <taxon>Lysobacterales</taxon>
        <taxon>Rhodanobacteraceae</taxon>
        <taxon>Ahniella</taxon>
    </lineage>
</organism>
<sequence>MRCRSLGLLLPLLALTPIQGALAAMYKCMDAAGKVAYQQLPCPGRPTDEGVLEVKEQPKLGTGTPEDSIPKPKPADPQATQLAIDDPGQPPATAPPGRETVECQTPNGQTIRVPAEIGCRPQRGMNGPAGPGAQRPGVGPGAAGPIRRGRVMNGQRGPAVDESNAGELEPLPQYDKTDPDAACEAARAEGERRRRENMNLSFDERSALDARVRELCDN</sequence>
<dbReference type="KEGG" id="xba:C7S18_06915"/>
<proteinExistence type="predicted"/>
<reference evidence="3 4" key="1">
    <citation type="submission" date="2018-03" db="EMBL/GenBank/DDBJ databases">
        <title>Ahniella affigens gen. nov., sp. nov., a gammaproteobacterium isolated from sandy soil near a stream.</title>
        <authorList>
            <person name="Ko Y."/>
            <person name="Kim J.-H."/>
        </authorList>
    </citation>
    <scope>NUCLEOTIDE SEQUENCE [LARGE SCALE GENOMIC DNA]</scope>
    <source>
        <strain evidence="3 4">D13</strain>
    </source>
</reference>
<evidence type="ECO:0000313" key="3">
    <source>
        <dbReference type="EMBL" id="AVP96945.1"/>
    </source>
</evidence>